<dbReference type="EMBL" id="CP065715">
    <property type="protein sequence ID" value="QPT11276.1"/>
    <property type="molecule type" value="Genomic_DNA"/>
</dbReference>
<reference evidence="2 3" key="1">
    <citation type="submission" date="2020-12" db="EMBL/GenBank/DDBJ databases">
        <title>FDA dAtabase for Regulatory Grade micrObial Sequences (FDA-ARGOS): Supporting development and validation of Infectious Disease Dx tests.</title>
        <authorList>
            <person name="Sproer C."/>
            <person name="Gronow S."/>
            <person name="Severitt S."/>
            <person name="Schroder I."/>
            <person name="Tallon L."/>
            <person name="Sadzewicz L."/>
            <person name="Zhao X."/>
            <person name="Boylan J."/>
            <person name="Ott S."/>
            <person name="Bowen H."/>
            <person name="Vavikolanu K."/>
            <person name="Mehta A."/>
            <person name="Aluvathingal J."/>
            <person name="Nadendla S."/>
            <person name="Lowell S."/>
            <person name="Myers T."/>
            <person name="Yan Y."/>
            <person name="Sichtig H."/>
        </authorList>
    </citation>
    <scope>NUCLEOTIDE SEQUENCE [LARGE SCALE GENOMIC DNA]</scope>
    <source>
        <strain evidence="2 3">FDAARGOS_881</strain>
        <plasmid evidence="2 3">unnamed2</plasmid>
    </source>
</reference>
<gene>
    <name evidence="2" type="primary">merE</name>
    <name evidence="2" type="ORF">I6G38_21285</name>
</gene>
<dbReference type="AlphaFoldDB" id="A0A7T3AER0"/>
<dbReference type="Pfam" id="PF05052">
    <property type="entry name" value="MerE"/>
    <property type="match status" value="1"/>
</dbReference>
<feature type="transmembrane region" description="Helical" evidence="1">
    <location>
        <begin position="55"/>
        <end position="74"/>
    </location>
</feature>
<dbReference type="Proteomes" id="UP000594836">
    <property type="component" value="Plasmid unnamed2"/>
</dbReference>
<sequence>MRKSASMGASGSSRTPAFIWGALAALTCPCHLPLFLALFAASSLAAVVGEHWIIAVVVLTGLFLLSLSGAIRAFRDKS</sequence>
<evidence type="ECO:0000313" key="3">
    <source>
        <dbReference type="Proteomes" id="UP000594836"/>
    </source>
</evidence>
<proteinExistence type="predicted"/>
<keyword evidence="1" id="KW-0812">Transmembrane</keyword>
<evidence type="ECO:0000256" key="1">
    <source>
        <dbReference type="SAM" id="Phobius"/>
    </source>
</evidence>
<evidence type="ECO:0000313" key="2">
    <source>
        <dbReference type="EMBL" id="QPT11276.1"/>
    </source>
</evidence>
<protein>
    <submittedName>
        <fullName evidence="2">Broad-spectrum mercury transporter MerE</fullName>
    </submittedName>
</protein>
<dbReference type="NCBIfam" id="NF010310">
    <property type="entry name" value="PRK13747.1"/>
    <property type="match status" value="1"/>
</dbReference>
<keyword evidence="1" id="KW-1133">Transmembrane helix</keyword>
<keyword evidence="1" id="KW-0472">Membrane</keyword>
<dbReference type="InterPro" id="IPR007746">
    <property type="entry name" value="MerE"/>
</dbReference>
<keyword evidence="2" id="KW-0614">Plasmid</keyword>
<geneLocation type="plasmid" evidence="2 3">
    <name>unnamed2</name>
</geneLocation>
<name>A0A7T3AER0_SPHPI</name>
<organism evidence="2 3">
    <name type="scientific">Sphingomonas paucimobilis</name>
    <name type="common">Pseudomonas paucimobilis</name>
    <dbReference type="NCBI Taxonomy" id="13689"/>
    <lineage>
        <taxon>Bacteria</taxon>
        <taxon>Pseudomonadati</taxon>
        <taxon>Pseudomonadota</taxon>
        <taxon>Alphaproteobacteria</taxon>
        <taxon>Sphingomonadales</taxon>
        <taxon>Sphingomonadaceae</taxon>
        <taxon>Sphingomonas</taxon>
    </lineage>
</organism>
<dbReference type="RefSeq" id="WP_042710868.1">
    <property type="nucleotide sequence ID" value="NZ_CP065715.1"/>
</dbReference>
<dbReference type="GO" id="GO:0016020">
    <property type="term" value="C:membrane"/>
    <property type="evidence" value="ECO:0007669"/>
    <property type="project" value="InterPro"/>
</dbReference>
<accession>A0A7T3AER0</accession>
<dbReference type="GO" id="GO:0015097">
    <property type="term" value="F:mercury ion transmembrane transporter activity"/>
    <property type="evidence" value="ECO:0007669"/>
    <property type="project" value="InterPro"/>
</dbReference>